<feature type="transmembrane region" description="Helical" evidence="1">
    <location>
        <begin position="115"/>
        <end position="137"/>
    </location>
</feature>
<keyword evidence="1" id="KW-0812">Transmembrane</keyword>
<dbReference type="Pfam" id="PF03419">
    <property type="entry name" value="Peptidase_U4"/>
    <property type="match status" value="1"/>
</dbReference>
<protein>
    <submittedName>
        <fullName evidence="2">Sigma-E processing peptidase SpoIIGA</fullName>
    </submittedName>
</protein>
<feature type="transmembrane region" description="Helical" evidence="1">
    <location>
        <begin position="89"/>
        <end position="109"/>
    </location>
</feature>
<comment type="caution">
    <text evidence="2">The sequence shown here is derived from an EMBL/GenBank/DDBJ whole genome shotgun (WGS) entry which is preliminary data.</text>
</comment>
<keyword evidence="1" id="KW-1133">Transmembrane helix</keyword>
<keyword evidence="3" id="KW-1185">Reference proteome</keyword>
<dbReference type="InterPro" id="IPR005081">
    <property type="entry name" value="SpoIIGA"/>
</dbReference>
<feature type="transmembrane region" description="Helical" evidence="1">
    <location>
        <begin position="61"/>
        <end position="82"/>
    </location>
</feature>
<evidence type="ECO:0000313" key="3">
    <source>
        <dbReference type="Proteomes" id="UP000647235"/>
    </source>
</evidence>
<reference evidence="2 3" key="1">
    <citation type="submission" date="2020-08" db="EMBL/GenBank/DDBJ databases">
        <title>Genome public.</title>
        <authorList>
            <person name="Liu C."/>
            <person name="Sun Q."/>
        </authorList>
    </citation>
    <scope>NUCLEOTIDE SEQUENCE [LARGE SCALE GENOMIC DNA]</scope>
    <source>
        <strain evidence="2 3">NSJ-36</strain>
    </source>
</reference>
<proteinExistence type="predicted"/>
<accession>A0ABR7ER89</accession>
<evidence type="ECO:0000256" key="1">
    <source>
        <dbReference type="SAM" id="Phobius"/>
    </source>
</evidence>
<organism evidence="2 3">
    <name type="scientific">Dorea hominis</name>
    <dbReference type="NCBI Taxonomy" id="2763040"/>
    <lineage>
        <taxon>Bacteria</taxon>
        <taxon>Bacillati</taxon>
        <taxon>Bacillota</taxon>
        <taxon>Clostridia</taxon>
        <taxon>Lachnospirales</taxon>
        <taxon>Lachnospiraceae</taxon>
        <taxon>Dorea</taxon>
    </lineage>
</organism>
<feature type="transmembrane region" description="Helical" evidence="1">
    <location>
        <begin position="38"/>
        <end position="55"/>
    </location>
</feature>
<keyword evidence="1" id="KW-0472">Membrane</keyword>
<dbReference type="EMBL" id="JACOOY010000001">
    <property type="protein sequence ID" value="MBC5663863.1"/>
    <property type="molecule type" value="Genomic_DNA"/>
</dbReference>
<gene>
    <name evidence="2" type="ORF">H8S07_00985</name>
</gene>
<feature type="transmembrane region" description="Helical" evidence="1">
    <location>
        <begin position="6"/>
        <end position="26"/>
    </location>
</feature>
<name>A0ABR7ER89_9FIRM</name>
<sequence>MQYELYIDVFFLINAIMDWMLLKITGKILSCKVGKMRILWGAFLGAFLTCIVWSIPGIPGILKLLFFYTFVNVVMIQAGLGIRRSRELVRAFIVLGISAVLMAGILSLFRQYIRYGSLFFGCVIAGDYLAGGILWMLQQLFRKKFGTCRIRLEHAGQNYDGKALIDTGNRLRDPVSGEPVNILDPEIAECLLKEEIPQMREIAYHSIGKENGVMKAFRIERMIFPEKENMVIKNGLVAVSEEKILCEDCRMILNPDIF</sequence>
<dbReference type="Proteomes" id="UP000647235">
    <property type="component" value="Unassembled WGS sequence"/>
</dbReference>
<evidence type="ECO:0000313" key="2">
    <source>
        <dbReference type="EMBL" id="MBC5663863.1"/>
    </source>
</evidence>
<dbReference type="RefSeq" id="WP_158549926.1">
    <property type="nucleotide sequence ID" value="NZ_JACOOY010000001.1"/>
</dbReference>